<keyword evidence="5 6" id="KW-0472">Membrane</keyword>
<feature type="transmembrane region" description="Helical" evidence="6">
    <location>
        <begin position="180"/>
        <end position="199"/>
    </location>
</feature>
<reference evidence="7" key="2">
    <citation type="submission" date="2020-09" db="EMBL/GenBank/DDBJ databases">
        <authorList>
            <person name="Sun Q."/>
            <person name="Zhou Y."/>
        </authorList>
    </citation>
    <scope>NUCLEOTIDE SEQUENCE</scope>
    <source>
        <strain evidence="7">CGMCC 1.12987</strain>
    </source>
</reference>
<evidence type="ECO:0000256" key="2">
    <source>
        <dbReference type="ARBA" id="ARBA00022475"/>
    </source>
</evidence>
<feature type="transmembrane region" description="Helical" evidence="6">
    <location>
        <begin position="268"/>
        <end position="291"/>
    </location>
</feature>
<evidence type="ECO:0000313" key="7">
    <source>
        <dbReference type="EMBL" id="GGF94230.1"/>
    </source>
</evidence>
<organism evidence="7 8">
    <name type="scientific">Paenibacillus abyssi</name>
    <dbReference type="NCBI Taxonomy" id="1340531"/>
    <lineage>
        <taxon>Bacteria</taxon>
        <taxon>Bacillati</taxon>
        <taxon>Bacillota</taxon>
        <taxon>Bacilli</taxon>
        <taxon>Bacillales</taxon>
        <taxon>Paenibacillaceae</taxon>
        <taxon>Paenibacillus</taxon>
    </lineage>
</organism>
<feature type="transmembrane region" description="Helical" evidence="6">
    <location>
        <begin position="36"/>
        <end position="55"/>
    </location>
</feature>
<dbReference type="GO" id="GO:0005886">
    <property type="term" value="C:plasma membrane"/>
    <property type="evidence" value="ECO:0007669"/>
    <property type="project" value="UniProtKB-SubCell"/>
</dbReference>
<dbReference type="PANTHER" id="PTHR30482:SF4">
    <property type="entry name" value="SLR1201 PROTEIN"/>
    <property type="match status" value="1"/>
</dbReference>
<comment type="subcellular location">
    <subcellularLocation>
        <location evidence="1">Cell membrane</location>
        <topology evidence="1">Multi-pass membrane protein</topology>
    </subcellularLocation>
</comment>
<evidence type="ECO:0000313" key="8">
    <source>
        <dbReference type="Proteomes" id="UP000644756"/>
    </source>
</evidence>
<feature type="transmembrane region" description="Helical" evidence="6">
    <location>
        <begin position="62"/>
        <end position="85"/>
    </location>
</feature>
<feature type="transmembrane region" description="Helical" evidence="6">
    <location>
        <begin position="133"/>
        <end position="156"/>
    </location>
</feature>
<sequence>MRRVATNNAFGVLLVLFLALFPMFSSDFRLELMGKFIVFIIFAIAMDLVWGYAGLLSLGHAVFFGLGGYMLAISYSLQNGVPSFMTRFDITEIPTLMKPLQSIPAALLIGLILPSILAGIIGFFIFKSKVSGVYFSLITLALAKLFEMLVVNLQMYTGGFNGLMGLPRFPIFGEPMSLTAYYYMVLIITVLVYLFARWLTNSHFGKILKSIRENESRISFFSYNASNYKIFIFIISGFLSGLAGMLYVPINGFFSPLDVGLNMSTMVILWLAIGGRGTLMGAAVGTLIINWMSNLLSEQYPELWQLFIGVIIVMVVLFFPDGIYGTLKNRFGTYFDSLLNRKIDENMEMEMEKRDYANNLS</sequence>
<dbReference type="Proteomes" id="UP000644756">
    <property type="component" value="Unassembled WGS sequence"/>
</dbReference>
<accession>A0A917CQL7</accession>
<dbReference type="AlphaFoldDB" id="A0A917CQL7"/>
<dbReference type="PANTHER" id="PTHR30482">
    <property type="entry name" value="HIGH-AFFINITY BRANCHED-CHAIN AMINO ACID TRANSPORT SYSTEM PERMEASE"/>
    <property type="match status" value="1"/>
</dbReference>
<dbReference type="InterPro" id="IPR043428">
    <property type="entry name" value="LivM-like"/>
</dbReference>
<proteinExistence type="predicted"/>
<name>A0A917CQL7_9BACL</name>
<dbReference type="GO" id="GO:0015658">
    <property type="term" value="F:branched-chain amino acid transmembrane transporter activity"/>
    <property type="evidence" value="ECO:0007669"/>
    <property type="project" value="InterPro"/>
</dbReference>
<keyword evidence="4 6" id="KW-1133">Transmembrane helix</keyword>
<dbReference type="InterPro" id="IPR001851">
    <property type="entry name" value="ABC_transp_permease"/>
</dbReference>
<keyword evidence="8" id="KW-1185">Reference proteome</keyword>
<evidence type="ECO:0000256" key="1">
    <source>
        <dbReference type="ARBA" id="ARBA00004651"/>
    </source>
</evidence>
<feature type="transmembrane region" description="Helical" evidence="6">
    <location>
        <begin position="105"/>
        <end position="126"/>
    </location>
</feature>
<feature type="transmembrane region" description="Helical" evidence="6">
    <location>
        <begin position="230"/>
        <end position="248"/>
    </location>
</feature>
<dbReference type="NCBIfam" id="TIGR03408">
    <property type="entry name" value="urea_trans_UrtC"/>
    <property type="match status" value="1"/>
</dbReference>
<evidence type="ECO:0000256" key="5">
    <source>
        <dbReference type="ARBA" id="ARBA00023136"/>
    </source>
</evidence>
<evidence type="ECO:0000256" key="3">
    <source>
        <dbReference type="ARBA" id="ARBA00022692"/>
    </source>
</evidence>
<dbReference type="InterPro" id="IPR017778">
    <property type="entry name" value="ABC_transptr_urea_perm_UrtC"/>
</dbReference>
<protein>
    <submittedName>
        <fullName evidence="7">ABC transporter permease</fullName>
    </submittedName>
</protein>
<dbReference type="CDD" id="cd06581">
    <property type="entry name" value="TM_PBP1_LivM_like"/>
    <property type="match status" value="1"/>
</dbReference>
<dbReference type="EMBL" id="BMGR01000003">
    <property type="protein sequence ID" value="GGF94230.1"/>
    <property type="molecule type" value="Genomic_DNA"/>
</dbReference>
<keyword evidence="3 6" id="KW-0812">Transmembrane</keyword>
<reference evidence="7" key="1">
    <citation type="journal article" date="2014" name="Int. J. Syst. Evol. Microbiol.">
        <title>Complete genome sequence of Corynebacterium casei LMG S-19264T (=DSM 44701T), isolated from a smear-ripened cheese.</title>
        <authorList>
            <consortium name="US DOE Joint Genome Institute (JGI-PGF)"/>
            <person name="Walter F."/>
            <person name="Albersmeier A."/>
            <person name="Kalinowski J."/>
            <person name="Ruckert C."/>
        </authorList>
    </citation>
    <scope>NUCLEOTIDE SEQUENCE</scope>
    <source>
        <strain evidence="7">CGMCC 1.12987</strain>
    </source>
</reference>
<dbReference type="Pfam" id="PF02653">
    <property type="entry name" value="BPD_transp_2"/>
    <property type="match status" value="1"/>
</dbReference>
<evidence type="ECO:0000256" key="4">
    <source>
        <dbReference type="ARBA" id="ARBA00022989"/>
    </source>
</evidence>
<keyword evidence="2" id="KW-1003">Cell membrane</keyword>
<comment type="caution">
    <text evidence="7">The sequence shown here is derived from an EMBL/GenBank/DDBJ whole genome shotgun (WGS) entry which is preliminary data.</text>
</comment>
<dbReference type="RefSeq" id="WP_188529545.1">
    <property type="nucleotide sequence ID" value="NZ_BMGR01000003.1"/>
</dbReference>
<evidence type="ECO:0000256" key="6">
    <source>
        <dbReference type="SAM" id="Phobius"/>
    </source>
</evidence>
<gene>
    <name evidence="7" type="ORF">GCM10010916_09480</name>
</gene>
<feature type="transmembrane region" description="Helical" evidence="6">
    <location>
        <begin position="303"/>
        <end position="320"/>
    </location>
</feature>